<dbReference type="GO" id="GO:0070059">
    <property type="term" value="P:intrinsic apoptotic signaling pathway in response to endoplasmic reticulum stress"/>
    <property type="evidence" value="ECO:0007669"/>
    <property type="project" value="TreeGrafter"/>
</dbReference>
<dbReference type="PROSITE" id="PS50011">
    <property type="entry name" value="PROTEIN_KINASE_DOM"/>
    <property type="match status" value="1"/>
</dbReference>
<evidence type="ECO:0000313" key="4">
    <source>
        <dbReference type="Proteomes" id="UP000695023"/>
    </source>
</evidence>
<dbReference type="RefSeq" id="XP_005754830.1">
    <property type="nucleotide sequence ID" value="XM_005754773.1"/>
</dbReference>
<dbReference type="GO" id="GO:0051082">
    <property type="term" value="F:unfolded protein binding"/>
    <property type="evidence" value="ECO:0007669"/>
    <property type="project" value="TreeGrafter"/>
</dbReference>
<evidence type="ECO:0000256" key="2">
    <source>
        <dbReference type="ARBA" id="ARBA00022840"/>
    </source>
</evidence>
<dbReference type="GO" id="GO:0036498">
    <property type="term" value="P:IRE1-mediated unfolded protein response"/>
    <property type="evidence" value="ECO:0007669"/>
    <property type="project" value="TreeGrafter"/>
</dbReference>
<protein>
    <submittedName>
        <fullName evidence="5">Serine/threonine-protein kinase ppk4-like</fullName>
    </submittedName>
</protein>
<keyword evidence="1" id="KW-0547">Nucleotide-binding</keyword>
<dbReference type="Proteomes" id="UP000695023">
    <property type="component" value="Unplaced"/>
</dbReference>
<dbReference type="SUPFAM" id="SSF56112">
    <property type="entry name" value="Protein kinase-like (PK-like)"/>
    <property type="match status" value="1"/>
</dbReference>
<dbReference type="PANTHER" id="PTHR13954:SF28">
    <property type="match status" value="1"/>
</dbReference>
<keyword evidence="4" id="KW-1185">Reference proteome</keyword>
<sequence>MARETLAEEESVISYKSSTDIQVAGMLIYYILSGGHHPFGDISFKCESNIYYGKYSLDHVQDVVAKDLIECMINKEPKDRPKVEECLNHPFFWTSEAKTEYLRKIGNRNEVANYRKAEQELIDSLEKCAVDGSFKQWKNKFPQELVRKLDGKKLCPENTLGLLRFIRNLLEHYGKEAAQIDKKVTFDDEPLCAEVTERDEPVSRLSTPAGHGGSQGAMLDTECGVRFFGLEDYLHLSLDLVHRGSVSQCLDSYLK</sequence>
<dbReference type="InterPro" id="IPR000719">
    <property type="entry name" value="Prot_kinase_dom"/>
</dbReference>
<evidence type="ECO:0000313" key="5">
    <source>
        <dbReference type="RefSeq" id="XP_005754830.1"/>
    </source>
</evidence>
<dbReference type="GO" id="GO:0004521">
    <property type="term" value="F:RNA endonuclease activity"/>
    <property type="evidence" value="ECO:0007669"/>
    <property type="project" value="InterPro"/>
</dbReference>
<accession>A0A9Y3SAX8</accession>
<dbReference type="AlphaFoldDB" id="A0A9Y3SAX8"/>
<dbReference type="GeneID" id="102197745"/>
<dbReference type="GO" id="GO:0005524">
    <property type="term" value="F:ATP binding"/>
    <property type="evidence" value="ECO:0007669"/>
    <property type="project" value="UniProtKB-KW"/>
</dbReference>
<keyword evidence="2" id="KW-0067">ATP-binding</keyword>
<dbReference type="InterPro" id="IPR045133">
    <property type="entry name" value="IRE1/2-like"/>
</dbReference>
<dbReference type="GO" id="GO:1990604">
    <property type="term" value="C:IRE1-TRAF2-ASK1 complex"/>
    <property type="evidence" value="ECO:0007669"/>
    <property type="project" value="TreeGrafter"/>
</dbReference>
<dbReference type="InterPro" id="IPR010513">
    <property type="entry name" value="KEN_dom"/>
</dbReference>
<dbReference type="Pfam" id="PF06479">
    <property type="entry name" value="Ribonuc_2-5A"/>
    <property type="match status" value="1"/>
</dbReference>
<dbReference type="PANTHER" id="PTHR13954">
    <property type="entry name" value="IRE1-RELATED"/>
    <property type="match status" value="1"/>
</dbReference>
<dbReference type="Gene3D" id="1.20.1440.180">
    <property type="entry name" value="KEN domain"/>
    <property type="match status" value="1"/>
</dbReference>
<name>A0A9Y3SAX8_9CICH</name>
<dbReference type="InterPro" id="IPR038357">
    <property type="entry name" value="KEN_sf"/>
</dbReference>
<reference evidence="5" key="1">
    <citation type="submission" date="2025-08" db="UniProtKB">
        <authorList>
            <consortium name="RefSeq"/>
        </authorList>
    </citation>
    <scope>IDENTIFICATION</scope>
</reference>
<gene>
    <name evidence="5" type="primary">LOC102197745</name>
</gene>
<proteinExistence type="predicted"/>
<dbReference type="InterPro" id="IPR011009">
    <property type="entry name" value="Kinase-like_dom_sf"/>
</dbReference>
<dbReference type="GO" id="GO:0004674">
    <property type="term" value="F:protein serine/threonine kinase activity"/>
    <property type="evidence" value="ECO:0007669"/>
    <property type="project" value="InterPro"/>
</dbReference>
<dbReference type="GO" id="GO:0006397">
    <property type="term" value="P:mRNA processing"/>
    <property type="evidence" value="ECO:0007669"/>
    <property type="project" value="InterPro"/>
</dbReference>
<feature type="non-terminal residue" evidence="5">
    <location>
        <position position="255"/>
    </location>
</feature>
<evidence type="ECO:0000256" key="1">
    <source>
        <dbReference type="ARBA" id="ARBA00022741"/>
    </source>
</evidence>
<dbReference type="Gene3D" id="1.10.510.10">
    <property type="entry name" value="Transferase(Phosphotransferase) domain 1"/>
    <property type="match status" value="1"/>
</dbReference>
<evidence type="ECO:0000259" key="3">
    <source>
        <dbReference type="PROSITE" id="PS50011"/>
    </source>
</evidence>
<organism evidence="4 5">
    <name type="scientific">Pundamilia nyererei</name>
    <dbReference type="NCBI Taxonomy" id="303518"/>
    <lineage>
        <taxon>Eukaryota</taxon>
        <taxon>Metazoa</taxon>
        <taxon>Chordata</taxon>
        <taxon>Craniata</taxon>
        <taxon>Vertebrata</taxon>
        <taxon>Euteleostomi</taxon>
        <taxon>Actinopterygii</taxon>
        <taxon>Neopterygii</taxon>
        <taxon>Teleostei</taxon>
        <taxon>Neoteleostei</taxon>
        <taxon>Acanthomorphata</taxon>
        <taxon>Ovalentaria</taxon>
        <taxon>Cichlomorphae</taxon>
        <taxon>Cichliformes</taxon>
        <taxon>Cichlidae</taxon>
        <taxon>African cichlids</taxon>
        <taxon>Pseudocrenilabrinae</taxon>
        <taxon>Haplochromini</taxon>
        <taxon>Pundamilia</taxon>
    </lineage>
</organism>
<feature type="domain" description="Protein kinase" evidence="3">
    <location>
        <begin position="1"/>
        <end position="92"/>
    </location>
</feature>